<protein>
    <submittedName>
        <fullName evidence="2">Uncharacterized protein</fullName>
    </submittedName>
</protein>
<evidence type="ECO:0000313" key="2">
    <source>
        <dbReference type="EMBL" id="RZQ65765.1"/>
    </source>
</evidence>
<keyword evidence="3" id="KW-1185">Reference proteome</keyword>
<dbReference type="AlphaFoldDB" id="A0A4V2EMN9"/>
<name>A0A4V2EMN9_9PSEU</name>
<proteinExistence type="predicted"/>
<dbReference type="RefSeq" id="WP_205668999.1">
    <property type="nucleotide sequence ID" value="NZ_SFCC01000001.1"/>
</dbReference>
<comment type="caution">
    <text evidence="2">The sequence shown here is derived from an EMBL/GenBank/DDBJ whole genome shotgun (WGS) entry which is preliminary data.</text>
</comment>
<feature type="region of interest" description="Disordered" evidence="1">
    <location>
        <begin position="1"/>
        <end position="63"/>
    </location>
</feature>
<evidence type="ECO:0000256" key="1">
    <source>
        <dbReference type="SAM" id="MobiDB-lite"/>
    </source>
</evidence>
<organism evidence="2 3">
    <name type="scientific">Amycolatopsis suaedae</name>
    <dbReference type="NCBI Taxonomy" id="2510978"/>
    <lineage>
        <taxon>Bacteria</taxon>
        <taxon>Bacillati</taxon>
        <taxon>Actinomycetota</taxon>
        <taxon>Actinomycetes</taxon>
        <taxon>Pseudonocardiales</taxon>
        <taxon>Pseudonocardiaceae</taxon>
        <taxon>Amycolatopsis</taxon>
    </lineage>
</organism>
<gene>
    <name evidence="2" type="ORF">EWH70_01375</name>
</gene>
<evidence type="ECO:0000313" key="3">
    <source>
        <dbReference type="Proteomes" id="UP000292003"/>
    </source>
</evidence>
<accession>A0A4V2EMN9</accession>
<reference evidence="2 3" key="1">
    <citation type="submission" date="2019-02" db="EMBL/GenBank/DDBJ databases">
        <title>Draft genome sequence of Amycolatopsis sp. 8-3EHSu isolated from roots of Suaeda maritima.</title>
        <authorList>
            <person name="Duangmal K."/>
            <person name="Chantavorakit T."/>
        </authorList>
    </citation>
    <scope>NUCLEOTIDE SEQUENCE [LARGE SCALE GENOMIC DNA]</scope>
    <source>
        <strain evidence="2 3">8-3EHSu</strain>
    </source>
</reference>
<feature type="compositionally biased region" description="Basic and acidic residues" evidence="1">
    <location>
        <begin position="37"/>
        <end position="47"/>
    </location>
</feature>
<sequence>MTEPAQVGARPVQVPVGHAGSTQPWLRPRPAPVGAFQRDHHGHREQQDGAPHQALTAVPLKNV</sequence>
<dbReference type="EMBL" id="SFCC01000001">
    <property type="protein sequence ID" value="RZQ65765.1"/>
    <property type="molecule type" value="Genomic_DNA"/>
</dbReference>
<dbReference type="Proteomes" id="UP000292003">
    <property type="component" value="Unassembled WGS sequence"/>
</dbReference>